<dbReference type="EMBL" id="PNCJ01000020">
    <property type="protein sequence ID" value="TMP35872.1"/>
    <property type="molecule type" value="Genomic_DNA"/>
</dbReference>
<sequence>MKMKLLLVALLLSPLVFWHGYKPIRILAPELNGLDCVSATICIDNSSKLDDASRLYSSAYFFIEKKVASFEKSPRVIFCSTSACFSSFGLGEMRAVTMSTIGIIVGPRGWNSTFLSHEFVHHLQHEKLGNFEVWLDTPQWFMEGMAYSLTDKREVLDEPWESHRAKFELWNKNLEPNNFWQRARSL</sequence>
<reference evidence="1 2" key="1">
    <citation type="submission" date="2018-01" db="EMBL/GenBank/DDBJ databases">
        <authorList>
            <person name="Paulsen S."/>
            <person name="Gram L.K."/>
        </authorList>
    </citation>
    <scope>NUCLEOTIDE SEQUENCE [LARGE SCALE GENOMIC DNA]</scope>
    <source>
        <strain evidence="1 2">S2599</strain>
    </source>
</reference>
<organism evidence="1 2">
    <name type="scientific">Pseudoalteromonas rubra</name>
    <dbReference type="NCBI Taxonomy" id="43658"/>
    <lineage>
        <taxon>Bacteria</taxon>
        <taxon>Pseudomonadati</taxon>
        <taxon>Pseudomonadota</taxon>
        <taxon>Gammaproteobacteria</taxon>
        <taxon>Alteromonadales</taxon>
        <taxon>Pseudoalteromonadaceae</taxon>
        <taxon>Pseudoalteromonas</taxon>
    </lineage>
</organism>
<reference evidence="2" key="2">
    <citation type="submission" date="2019-06" db="EMBL/GenBank/DDBJ databases">
        <title>Co-occurence of chitin degradation, pigmentation and bioactivity in marine Pseudoalteromonas.</title>
        <authorList>
            <person name="Sonnenschein E.C."/>
            <person name="Bech P.K."/>
        </authorList>
    </citation>
    <scope>NUCLEOTIDE SEQUENCE [LARGE SCALE GENOMIC DNA]</scope>
    <source>
        <strain evidence="2">S2599</strain>
    </source>
</reference>
<proteinExistence type="predicted"/>
<comment type="caution">
    <text evidence="1">The sequence shown here is derived from an EMBL/GenBank/DDBJ whole genome shotgun (WGS) entry which is preliminary data.</text>
</comment>
<dbReference type="AlphaFoldDB" id="A0A5S3WYT8"/>
<accession>A0A5S3WYT8</accession>
<name>A0A5S3WYT8_9GAMM</name>
<evidence type="ECO:0008006" key="3">
    <source>
        <dbReference type="Google" id="ProtNLM"/>
    </source>
</evidence>
<evidence type="ECO:0000313" key="2">
    <source>
        <dbReference type="Proteomes" id="UP000306719"/>
    </source>
</evidence>
<protein>
    <recommendedName>
        <fullName evidence="3">Peptidase MA-like domain-containing protein</fullName>
    </recommendedName>
</protein>
<dbReference type="Proteomes" id="UP000306719">
    <property type="component" value="Unassembled WGS sequence"/>
</dbReference>
<gene>
    <name evidence="1" type="ORF">CWB98_15605</name>
</gene>
<evidence type="ECO:0000313" key="1">
    <source>
        <dbReference type="EMBL" id="TMP35872.1"/>
    </source>
</evidence>
<dbReference type="OrthoDB" id="7866626at2"/>